<name>A0A0F9L7H8_9ZZZZ</name>
<dbReference type="Pfam" id="PF19663">
    <property type="entry name" value="DUF6166"/>
    <property type="match status" value="1"/>
</dbReference>
<evidence type="ECO:0000313" key="1">
    <source>
        <dbReference type="EMBL" id="KKM90849.1"/>
    </source>
</evidence>
<organism evidence="1">
    <name type="scientific">marine sediment metagenome</name>
    <dbReference type="NCBI Taxonomy" id="412755"/>
    <lineage>
        <taxon>unclassified sequences</taxon>
        <taxon>metagenomes</taxon>
        <taxon>ecological metagenomes</taxon>
    </lineage>
</organism>
<dbReference type="AlphaFoldDB" id="A0A0F9L7H8"/>
<dbReference type="InterPro" id="IPR046164">
    <property type="entry name" value="DUF6166"/>
</dbReference>
<comment type="caution">
    <text evidence="1">The sequence shown here is derived from an EMBL/GenBank/DDBJ whole genome shotgun (WGS) entry which is preliminary data.</text>
</comment>
<gene>
    <name evidence="1" type="ORF">LCGC14_1234570</name>
</gene>
<accession>A0A0F9L7H8</accession>
<reference evidence="1" key="1">
    <citation type="journal article" date="2015" name="Nature">
        <title>Complex archaea that bridge the gap between prokaryotes and eukaryotes.</title>
        <authorList>
            <person name="Spang A."/>
            <person name="Saw J.H."/>
            <person name="Jorgensen S.L."/>
            <person name="Zaremba-Niedzwiedzka K."/>
            <person name="Martijn J."/>
            <person name="Lind A.E."/>
            <person name="van Eijk R."/>
            <person name="Schleper C."/>
            <person name="Guy L."/>
            <person name="Ettema T.J."/>
        </authorList>
    </citation>
    <scope>NUCLEOTIDE SEQUENCE</scope>
</reference>
<protein>
    <submittedName>
        <fullName evidence="1">Uncharacterized protein</fullName>
    </submittedName>
</protein>
<dbReference type="EMBL" id="LAZR01006619">
    <property type="protein sequence ID" value="KKM90849.1"/>
    <property type="molecule type" value="Genomic_DNA"/>
</dbReference>
<proteinExistence type="predicted"/>
<sequence>MMHKDPTPGPGYYGHVEGGSTVVHRVGGPGAAGVIRVLPHRCVGRAYCRAPHGWEWGKMTAEAEDLARNLLWDTLGSRPSSVMVLAFTYTVLLKLPADGWRLSQDRIMAWKEDMMKRTEP</sequence>